<feature type="coiled-coil region" evidence="1">
    <location>
        <begin position="55"/>
        <end position="83"/>
    </location>
</feature>
<evidence type="ECO:0000259" key="2">
    <source>
        <dbReference type="Pfam" id="PF13408"/>
    </source>
</evidence>
<accession>A0A515DH61</accession>
<dbReference type="KEGG" id="rhf:EUB48_09905"/>
<dbReference type="EMBL" id="CP035503">
    <property type="protein sequence ID" value="QDL39740.1"/>
    <property type="molecule type" value="Genomic_DNA"/>
</dbReference>
<reference evidence="3 4" key="1">
    <citation type="submission" date="2019-01" db="EMBL/GenBank/DDBJ databases">
        <title>Genomic insights into a novel species Rhodoferax sp.</title>
        <authorList>
            <person name="Jin L."/>
        </authorList>
    </citation>
    <scope>NUCLEOTIDE SEQUENCE [LARGE SCALE GENOMIC DNA]</scope>
    <source>
        <strain evidence="3 4">CHu59-6-5</strain>
    </source>
</reference>
<evidence type="ECO:0000313" key="4">
    <source>
        <dbReference type="Proteomes" id="UP000316798"/>
    </source>
</evidence>
<name>A0A515DH61_9BURK</name>
<proteinExistence type="predicted"/>
<sequence length="225" mass="24896">MTTATGKGGRYQYYKCNTRIGRGAGACCTPAVSMPKMDNLVLAAFADKVLTPERLRDMLREMKQQLKQANSGQDETLRTLKKELVELETGTNRLYEAVEKGLLPMDDMLKVRAQKLKARREAVLIEVAGAKRMKELPVAMLSARQLDAFSTALRARVLDRSAGFSKRYLREFVSEVRFDGKRVVMRGKKAALLAAAAQKEMGTIGVPSSVPNWLLDLGSNQGPTD</sequence>
<evidence type="ECO:0000256" key="1">
    <source>
        <dbReference type="SAM" id="Coils"/>
    </source>
</evidence>
<evidence type="ECO:0000313" key="3">
    <source>
        <dbReference type="EMBL" id="QDL39740.1"/>
    </source>
</evidence>
<organism evidence="3 4">
    <name type="scientific">Rhodoferax sediminis</name>
    <dbReference type="NCBI Taxonomy" id="2509614"/>
    <lineage>
        <taxon>Bacteria</taxon>
        <taxon>Pseudomonadati</taxon>
        <taxon>Pseudomonadota</taxon>
        <taxon>Betaproteobacteria</taxon>
        <taxon>Burkholderiales</taxon>
        <taxon>Comamonadaceae</taxon>
        <taxon>Rhodoferax</taxon>
    </lineage>
</organism>
<dbReference type="Pfam" id="PF13408">
    <property type="entry name" value="Zn_ribbon_recom"/>
    <property type="match status" value="1"/>
</dbReference>
<feature type="domain" description="Recombinase zinc beta ribbon" evidence="2">
    <location>
        <begin position="1"/>
        <end position="44"/>
    </location>
</feature>
<dbReference type="OrthoDB" id="4500247at2"/>
<keyword evidence="1" id="KW-0175">Coiled coil</keyword>
<keyword evidence="4" id="KW-1185">Reference proteome</keyword>
<dbReference type="AlphaFoldDB" id="A0A515DH61"/>
<dbReference type="InterPro" id="IPR025827">
    <property type="entry name" value="Zn_ribbon_recom_dom"/>
</dbReference>
<protein>
    <recommendedName>
        <fullName evidence="2">Recombinase zinc beta ribbon domain-containing protein</fullName>
    </recommendedName>
</protein>
<dbReference type="Proteomes" id="UP000316798">
    <property type="component" value="Chromosome"/>
</dbReference>
<gene>
    <name evidence="3" type="ORF">EUB48_09905</name>
</gene>